<evidence type="ECO:0000313" key="3">
    <source>
        <dbReference type="EMBL" id="KAF1935157.1"/>
    </source>
</evidence>
<evidence type="ECO:0000313" key="4">
    <source>
        <dbReference type="Proteomes" id="UP000800038"/>
    </source>
</evidence>
<dbReference type="Gene3D" id="3.30.559.30">
    <property type="entry name" value="Nonribosomal peptide synthetase, condensation domain"/>
    <property type="match status" value="1"/>
</dbReference>
<evidence type="ECO:0000256" key="1">
    <source>
        <dbReference type="ARBA" id="ARBA00022598"/>
    </source>
</evidence>
<dbReference type="GO" id="GO:0005737">
    <property type="term" value="C:cytoplasm"/>
    <property type="evidence" value="ECO:0007669"/>
    <property type="project" value="TreeGrafter"/>
</dbReference>
<dbReference type="PANTHER" id="PTHR45527">
    <property type="entry name" value="NONRIBOSOMAL PEPTIDE SYNTHETASE"/>
    <property type="match status" value="1"/>
</dbReference>
<dbReference type="Proteomes" id="UP000800038">
    <property type="component" value="Unassembled WGS sequence"/>
</dbReference>
<protein>
    <submittedName>
        <fullName evidence="3">Acetyl-CoA synthetase-like protein</fullName>
    </submittedName>
</protein>
<dbReference type="GO" id="GO:0043041">
    <property type="term" value="P:amino acid activation for nonribosomal peptide biosynthetic process"/>
    <property type="evidence" value="ECO:0007669"/>
    <property type="project" value="TreeGrafter"/>
</dbReference>
<dbReference type="SUPFAM" id="SSF56801">
    <property type="entry name" value="Acetyl-CoA synthetase-like"/>
    <property type="match status" value="1"/>
</dbReference>
<keyword evidence="1" id="KW-0436">Ligase</keyword>
<dbReference type="Gene3D" id="3.40.50.980">
    <property type="match status" value="2"/>
</dbReference>
<evidence type="ECO:0000259" key="2">
    <source>
        <dbReference type="Pfam" id="PF00501"/>
    </source>
</evidence>
<dbReference type="InterPro" id="IPR000873">
    <property type="entry name" value="AMP-dep_synth/lig_dom"/>
</dbReference>
<dbReference type="Pfam" id="PF00501">
    <property type="entry name" value="AMP-binding"/>
    <property type="match status" value="1"/>
</dbReference>
<organism evidence="3 4">
    <name type="scientific">Clathrospora elynae</name>
    <dbReference type="NCBI Taxonomy" id="706981"/>
    <lineage>
        <taxon>Eukaryota</taxon>
        <taxon>Fungi</taxon>
        <taxon>Dikarya</taxon>
        <taxon>Ascomycota</taxon>
        <taxon>Pezizomycotina</taxon>
        <taxon>Dothideomycetes</taxon>
        <taxon>Pleosporomycetidae</taxon>
        <taxon>Pleosporales</taxon>
        <taxon>Diademaceae</taxon>
        <taxon>Clathrospora</taxon>
    </lineage>
</organism>
<dbReference type="AlphaFoldDB" id="A0A6A5SCJ3"/>
<dbReference type="SUPFAM" id="SSF52777">
    <property type="entry name" value="CoA-dependent acyltransferases"/>
    <property type="match status" value="1"/>
</dbReference>
<dbReference type="GO" id="GO:0016874">
    <property type="term" value="F:ligase activity"/>
    <property type="evidence" value="ECO:0007669"/>
    <property type="project" value="UniProtKB-KW"/>
</dbReference>
<name>A0A6A5SCJ3_9PLEO</name>
<sequence length="399" mass="43897">MIASPRLPLITTVPVRVYVRGDQAVSTFLKGVQQQSTEMIAYEQTGLQKIAKMSKGARHACGFQTLLVVQPAGEPPQSDQTLGEWRGRSELQDFTTYGLMLQCTLAAEGVNITVSFDPRVVERWLVEKILGQFSFVMQQLSRTSPEDKLEDIDTLKLDDRQELWTWNREVPAAVESCIHDLFLEQSKIQPNATAICAWDGEMSYCELDELSTKLAGNIIDLDVEPEDVVLLCFEKSMWTIVVMLAVLKAGGAFVPLDPEHPRSRQEEIFKQTGAEVVLTSAQYSTLWAVSARTVIVVSETSIQYLSNTINSTHSAVQPSNIAYVISTSGSTGLPKGVVLEHRAVSTGCLGHEKKLGFAPHTRALQSASYTSTLASPRSSPHFCMVAAYVSRPKAIGTMI</sequence>
<gene>
    <name evidence="3" type="ORF">EJ02DRAFT_147158</name>
</gene>
<dbReference type="GO" id="GO:0044550">
    <property type="term" value="P:secondary metabolite biosynthetic process"/>
    <property type="evidence" value="ECO:0007669"/>
    <property type="project" value="TreeGrafter"/>
</dbReference>
<dbReference type="GO" id="GO:0031177">
    <property type="term" value="F:phosphopantetheine binding"/>
    <property type="evidence" value="ECO:0007669"/>
    <property type="project" value="TreeGrafter"/>
</dbReference>
<reference evidence="3" key="1">
    <citation type="journal article" date="2020" name="Stud. Mycol.">
        <title>101 Dothideomycetes genomes: a test case for predicting lifestyles and emergence of pathogens.</title>
        <authorList>
            <person name="Haridas S."/>
            <person name="Albert R."/>
            <person name="Binder M."/>
            <person name="Bloem J."/>
            <person name="Labutti K."/>
            <person name="Salamov A."/>
            <person name="Andreopoulos B."/>
            <person name="Baker S."/>
            <person name="Barry K."/>
            <person name="Bills G."/>
            <person name="Bluhm B."/>
            <person name="Cannon C."/>
            <person name="Castanera R."/>
            <person name="Culley D."/>
            <person name="Daum C."/>
            <person name="Ezra D."/>
            <person name="Gonzalez J."/>
            <person name="Henrissat B."/>
            <person name="Kuo A."/>
            <person name="Liang C."/>
            <person name="Lipzen A."/>
            <person name="Lutzoni F."/>
            <person name="Magnuson J."/>
            <person name="Mondo S."/>
            <person name="Nolan M."/>
            <person name="Ohm R."/>
            <person name="Pangilinan J."/>
            <person name="Park H.-J."/>
            <person name="Ramirez L."/>
            <person name="Alfaro M."/>
            <person name="Sun H."/>
            <person name="Tritt A."/>
            <person name="Yoshinaga Y."/>
            <person name="Zwiers L.-H."/>
            <person name="Turgeon B."/>
            <person name="Goodwin S."/>
            <person name="Spatafora J."/>
            <person name="Crous P."/>
            <person name="Grigoriev I."/>
        </authorList>
    </citation>
    <scope>NUCLEOTIDE SEQUENCE</scope>
    <source>
        <strain evidence="3">CBS 161.51</strain>
    </source>
</reference>
<dbReference type="PANTHER" id="PTHR45527:SF1">
    <property type="entry name" value="FATTY ACID SYNTHASE"/>
    <property type="match status" value="1"/>
</dbReference>
<dbReference type="FunFam" id="3.40.50.980:FF:000001">
    <property type="entry name" value="Non-ribosomal peptide synthetase"/>
    <property type="match status" value="1"/>
</dbReference>
<dbReference type="EMBL" id="ML976306">
    <property type="protein sequence ID" value="KAF1935157.1"/>
    <property type="molecule type" value="Genomic_DNA"/>
</dbReference>
<dbReference type="OrthoDB" id="416786at2759"/>
<keyword evidence="4" id="KW-1185">Reference proteome</keyword>
<feature type="domain" description="AMP-dependent synthetase/ligase" evidence="2">
    <location>
        <begin position="184"/>
        <end position="365"/>
    </location>
</feature>
<proteinExistence type="predicted"/>
<accession>A0A6A5SCJ3</accession>